<proteinExistence type="inferred from homology"/>
<protein>
    <submittedName>
        <fullName evidence="3">Preprotein translocase subunit TatB</fullName>
    </submittedName>
</protein>
<dbReference type="eggNOG" id="COG0425">
    <property type="taxonomic scope" value="Bacteria"/>
</dbReference>
<dbReference type="EMBL" id="CP008796">
    <property type="protein sequence ID" value="AIH03964.1"/>
    <property type="molecule type" value="Genomic_DNA"/>
</dbReference>
<evidence type="ECO:0000259" key="2">
    <source>
        <dbReference type="PROSITE" id="PS01148"/>
    </source>
</evidence>
<dbReference type="Proteomes" id="UP000028481">
    <property type="component" value="Chromosome"/>
</dbReference>
<sequence length="71" mass="7823">MPEVVDARGLSCPEPVLRTLEAIKALGQGELEIWVDNPTAKENVIRAAKTSGWEVVEIKELPDSIKLVIKK</sequence>
<evidence type="ECO:0000313" key="3">
    <source>
        <dbReference type="EMBL" id="AIH03964.1"/>
    </source>
</evidence>
<dbReference type="HOGENOM" id="CLU_165255_0_2_0"/>
<dbReference type="AlphaFoldDB" id="A0A075WRM5"/>
<keyword evidence="4" id="KW-1185">Reference proteome</keyword>
<reference evidence="3 4" key="1">
    <citation type="journal article" date="2015" name="Genome Announc.">
        <title>Genome Sequence of a Sulfate-Reducing Thermophilic Bacterium, Thermodesulfobacterium commune DSM 2178T (Phylum Thermodesulfobacteria).</title>
        <authorList>
            <person name="Bhatnagar S."/>
            <person name="Badger J.H."/>
            <person name="Madupu R."/>
            <person name="Khouri H.M."/>
            <person name="O'Connor E.M."/>
            <person name="Robb F.T."/>
            <person name="Ward N.L."/>
            <person name="Eisen J.A."/>
        </authorList>
    </citation>
    <scope>NUCLEOTIDE SEQUENCE [LARGE SCALE GENOMIC DNA]</scope>
    <source>
        <strain evidence="3 4">DSM 2178</strain>
    </source>
</reference>
<dbReference type="PaxDb" id="289377-HL41_03770"/>
<dbReference type="OrthoDB" id="9801500at2"/>
<accession>A0A075WRM5</accession>
<dbReference type="KEGG" id="tcm:HL41_03770"/>
<dbReference type="PANTHER" id="PTHR33279">
    <property type="entry name" value="SULFUR CARRIER PROTEIN YEDF-RELATED"/>
    <property type="match status" value="1"/>
</dbReference>
<dbReference type="STRING" id="289377.HL41_03770"/>
<organism evidence="3 4">
    <name type="scientific">Thermodesulfobacterium commune DSM 2178</name>
    <dbReference type="NCBI Taxonomy" id="289377"/>
    <lineage>
        <taxon>Bacteria</taxon>
        <taxon>Pseudomonadati</taxon>
        <taxon>Thermodesulfobacteriota</taxon>
        <taxon>Thermodesulfobacteria</taxon>
        <taxon>Thermodesulfobacteriales</taxon>
        <taxon>Thermodesulfobacteriaceae</taxon>
        <taxon>Thermodesulfobacterium</taxon>
    </lineage>
</organism>
<dbReference type="PANTHER" id="PTHR33279:SF6">
    <property type="entry name" value="SULFUR CARRIER PROTEIN YEDF-RELATED"/>
    <property type="match status" value="1"/>
</dbReference>
<dbReference type="RefSeq" id="WP_022854842.1">
    <property type="nucleotide sequence ID" value="NZ_CP008796.1"/>
</dbReference>
<evidence type="ECO:0000256" key="1">
    <source>
        <dbReference type="ARBA" id="ARBA00008984"/>
    </source>
</evidence>
<evidence type="ECO:0000313" key="4">
    <source>
        <dbReference type="Proteomes" id="UP000028481"/>
    </source>
</evidence>
<dbReference type="Pfam" id="PF01206">
    <property type="entry name" value="TusA"/>
    <property type="match status" value="1"/>
</dbReference>
<dbReference type="Gene3D" id="3.30.110.40">
    <property type="entry name" value="TusA-like domain"/>
    <property type="match status" value="1"/>
</dbReference>
<dbReference type="InterPro" id="IPR001455">
    <property type="entry name" value="TusA-like"/>
</dbReference>
<dbReference type="InterPro" id="IPR036868">
    <property type="entry name" value="TusA-like_sf"/>
</dbReference>
<dbReference type="PROSITE" id="PS01148">
    <property type="entry name" value="UPF0033"/>
    <property type="match status" value="1"/>
</dbReference>
<comment type="similarity">
    <text evidence="1">Belongs to the sulfur carrier protein TusA family.</text>
</comment>
<name>A0A075WRM5_9BACT</name>
<feature type="domain" description="UPF0033" evidence="2">
    <location>
        <begin position="5"/>
        <end position="29"/>
    </location>
</feature>
<dbReference type="SUPFAM" id="SSF64307">
    <property type="entry name" value="SirA-like"/>
    <property type="match status" value="1"/>
</dbReference>
<gene>
    <name evidence="3" type="ORF">HL41_03770</name>
</gene>